<dbReference type="Gene3D" id="3.40.50.2000">
    <property type="entry name" value="Glycogen Phosphorylase B"/>
    <property type="match status" value="1"/>
</dbReference>
<sequence>MICTKKRLLNPIKSVGKKVLTRRQIEQAKDAVAQAKSLLGKRVRYPDVYETLSPTVAPSFDVTVGVIFDEFSLRAWEPEFRIVELTPGQWQSALEGIDLLFVESAWAGNGGAWQYQLTGSNAPSSELRALVSACQERGIPTAFWNKEDPPHFEDFLDTATLFDYVFTTDANKIPDYRERTGNDRIFALPFAAQPTIHNPIRPKAWEKRLDIAFAGTYFAHKFASRRQQMDLLLGAADELHKDRGVIFDIYSRHYRGDAKYQFPGSLKKRVVGSLPYSQMLSAYKDYKIFLNVNSVTDSPTMCARRVFELLACGTPVVTTRSTAIDNFFTPQEIFSVDSREDALRWLSALLTSPALGHKALHRAQRKIWDEHTYRARAQYIFDTVGLADATGVAGPRVSIISSSNRPEQIDHLISQIAHQSYGNVEVLYLAHGFDPAGFEEKFRAAGITDVRIMQRSTETALGECLNVLVDASTGDYLAKFDDDDYYLEEYLSDLVNAANFSGADILGKAAIYFYLEGTNTLSLRWPHKEHTWYHFVAGATFFCKAEVMKALKFRELGPGEDSDFLRRANAAGYSIYSSDRFNYIAARRADTAGAQTWTITDAQILSHSPVETFGLHLDHVRA</sequence>
<dbReference type="InterPro" id="IPR055259">
    <property type="entry name" value="YkvP/CgeB_Glyco_trans-like"/>
</dbReference>
<name>A0ABY3CQW7_9CORY</name>
<dbReference type="Pfam" id="PF13524">
    <property type="entry name" value="Glyco_trans_1_2"/>
    <property type="match status" value="1"/>
</dbReference>
<feature type="domain" description="Glycosyltransferase 2-like" evidence="1">
    <location>
        <begin position="399"/>
        <end position="524"/>
    </location>
</feature>
<evidence type="ECO:0000259" key="1">
    <source>
        <dbReference type="Pfam" id="PF00535"/>
    </source>
</evidence>
<dbReference type="EMBL" id="VKDI01000045">
    <property type="protein sequence ID" value="TRX45302.1"/>
    <property type="molecule type" value="Genomic_DNA"/>
</dbReference>
<dbReference type="CDD" id="cd00761">
    <property type="entry name" value="Glyco_tranf_GTA_type"/>
    <property type="match status" value="1"/>
</dbReference>
<organism evidence="3 4">
    <name type="scientific">Corynebacterium guaraldiae</name>
    <dbReference type="NCBI Taxonomy" id="3051103"/>
    <lineage>
        <taxon>Bacteria</taxon>
        <taxon>Bacillati</taxon>
        <taxon>Actinomycetota</taxon>
        <taxon>Actinomycetes</taxon>
        <taxon>Mycobacteriales</taxon>
        <taxon>Corynebacteriaceae</taxon>
        <taxon>Corynebacterium</taxon>
    </lineage>
</organism>
<protein>
    <submittedName>
        <fullName evidence="3">Glycosyltransferase</fullName>
    </submittedName>
</protein>
<gene>
    <name evidence="3" type="ORF">FNY88_12545</name>
</gene>
<evidence type="ECO:0000259" key="2">
    <source>
        <dbReference type="Pfam" id="PF13524"/>
    </source>
</evidence>
<dbReference type="RefSeq" id="WP_144015150.1">
    <property type="nucleotide sequence ID" value="NZ_VKDI01000045.1"/>
</dbReference>
<evidence type="ECO:0000313" key="3">
    <source>
        <dbReference type="EMBL" id="TRX45302.1"/>
    </source>
</evidence>
<comment type="caution">
    <text evidence="3">The sequence shown here is derived from an EMBL/GenBank/DDBJ whole genome shotgun (WGS) entry which is preliminary data.</text>
</comment>
<dbReference type="Gene3D" id="3.90.550.10">
    <property type="entry name" value="Spore Coat Polysaccharide Biosynthesis Protein SpsA, Chain A"/>
    <property type="match status" value="1"/>
</dbReference>
<keyword evidence="4" id="KW-1185">Reference proteome</keyword>
<dbReference type="SUPFAM" id="SSF53756">
    <property type="entry name" value="UDP-Glycosyltransferase/glycogen phosphorylase"/>
    <property type="match status" value="1"/>
</dbReference>
<dbReference type="Pfam" id="PF00535">
    <property type="entry name" value="Glycos_transf_2"/>
    <property type="match status" value="1"/>
</dbReference>
<evidence type="ECO:0000313" key="4">
    <source>
        <dbReference type="Proteomes" id="UP000316859"/>
    </source>
</evidence>
<feature type="domain" description="Spore protein YkvP/CgeB glycosyl transferase-like" evidence="2">
    <location>
        <begin position="236"/>
        <end position="381"/>
    </location>
</feature>
<dbReference type="Proteomes" id="UP000316859">
    <property type="component" value="Unassembled WGS sequence"/>
</dbReference>
<dbReference type="SUPFAM" id="SSF53448">
    <property type="entry name" value="Nucleotide-diphospho-sugar transferases"/>
    <property type="match status" value="1"/>
</dbReference>
<proteinExistence type="predicted"/>
<reference evidence="3 4" key="1">
    <citation type="submission" date="2019-07" db="EMBL/GenBank/DDBJ databases">
        <title>Draft genome of C. aurimucosum strain 2299.</title>
        <authorList>
            <person name="Pacheco L.G.C."/>
            <person name="Aguiar E.R.G.R."/>
            <person name="Santos C.S."/>
            <person name="Rocha D.J.P.G."/>
            <person name="Sant'Anna L.O."/>
            <person name="Mattos-Guaraldi A.L."/>
            <person name="Santos L.S."/>
        </authorList>
    </citation>
    <scope>NUCLEOTIDE SEQUENCE [LARGE SCALE GENOMIC DNA]</scope>
    <source>
        <strain evidence="3 4">2299</strain>
    </source>
</reference>
<accession>A0ABY3CQW7</accession>
<dbReference type="InterPro" id="IPR001173">
    <property type="entry name" value="Glyco_trans_2-like"/>
</dbReference>
<dbReference type="InterPro" id="IPR029044">
    <property type="entry name" value="Nucleotide-diphossugar_trans"/>
</dbReference>